<evidence type="ECO:0000313" key="2">
    <source>
        <dbReference type="Proteomes" id="UP000000545"/>
    </source>
</evidence>
<gene>
    <name evidence="1" type="primary">porA</name>
    <name evidence="1" type="ordered locus">jk0268</name>
</gene>
<reference evidence="1 2" key="1">
    <citation type="journal article" date="2005" name="J. Bacteriol.">
        <title>Complete genome sequence and analysis of the multiresistant nosocomial pathogen Corynebacterium jeikeium K411, a lipid-requiring bacterium of the human skin flora.</title>
        <authorList>
            <person name="Tauch A."/>
            <person name="Kaiser O."/>
            <person name="Hain T."/>
            <person name="Goesmann A."/>
            <person name="Weisshaar B."/>
            <person name="Albersmeier A."/>
            <person name="Bekel T."/>
            <person name="Bischoff N."/>
            <person name="Brune I."/>
            <person name="Chakraborty T."/>
            <person name="Kalinowski J."/>
            <person name="Meyer F."/>
            <person name="Rupp O."/>
            <person name="Schneiker S."/>
            <person name="Viehoever P."/>
            <person name="Puehler A."/>
        </authorList>
    </citation>
    <scope>NUCLEOTIDE SEQUENCE [LARGE SCALE GENOMIC DNA]</scope>
    <source>
        <strain evidence="1 2">K411</strain>
    </source>
</reference>
<name>Q4JXN7_CORJK</name>
<sequence>MIDQITEIFGQLGTFLGGFGNIFKGLKDVIETIVKWTAAK</sequence>
<dbReference type="STRING" id="306537.jk0268"/>
<dbReference type="GeneID" id="92737759"/>
<dbReference type="Proteomes" id="UP000000545">
    <property type="component" value="Chromosome"/>
</dbReference>
<dbReference type="RefSeq" id="WP_005296897.1">
    <property type="nucleotide sequence ID" value="NC_007164.1"/>
</dbReference>
<dbReference type="AlphaFoldDB" id="Q4JXN7"/>
<evidence type="ECO:0000313" key="1">
    <source>
        <dbReference type="EMBL" id="CAI36420.1"/>
    </source>
</evidence>
<keyword evidence="2" id="KW-1185">Reference proteome</keyword>
<protein>
    <submittedName>
        <fullName evidence="1">Predicted cell wall channel</fullName>
    </submittedName>
</protein>
<proteinExistence type="predicted"/>
<dbReference type="NCBIfam" id="NF038022">
    <property type="entry name" value="PorACj_fam"/>
    <property type="match status" value="1"/>
</dbReference>
<accession>Q4JXN7</accession>
<dbReference type="EMBL" id="CR931997">
    <property type="protein sequence ID" value="CAI36420.1"/>
    <property type="molecule type" value="Genomic_DNA"/>
</dbReference>
<dbReference type="HOGENOM" id="CLU_3288157_0_0_11"/>
<dbReference type="KEGG" id="cjk:jk0268"/>
<dbReference type="TCDB" id="1.B.34.3.1">
    <property type="family name" value="the corynebacterial porin a (pora) family"/>
</dbReference>
<organism evidence="1 2">
    <name type="scientific">Corynebacterium jeikeium (strain K411)</name>
    <dbReference type="NCBI Taxonomy" id="306537"/>
    <lineage>
        <taxon>Bacteria</taxon>
        <taxon>Bacillati</taxon>
        <taxon>Actinomycetota</taxon>
        <taxon>Actinomycetes</taxon>
        <taxon>Mycobacteriales</taxon>
        <taxon>Corynebacteriaceae</taxon>
        <taxon>Corynebacterium</taxon>
    </lineage>
</organism>
<dbReference type="SMR" id="Q4JXN7"/>